<feature type="region of interest" description="Disordered" evidence="1">
    <location>
        <begin position="1"/>
        <end position="21"/>
    </location>
</feature>
<gene>
    <name evidence="2" type="ORF">Zm00014a_029570</name>
</gene>
<dbReference type="Proteomes" id="UP000251960">
    <property type="component" value="Chromosome 1"/>
</dbReference>
<feature type="compositionally biased region" description="Low complexity" evidence="1">
    <location>
        <begin position="1"/>
        <end position="15"/>
    </location>
</feature>
<reference evidence="2" key="1">
    <citation type="journal article" date="2018" name="Nat. Genet.">
        <title>Extensive intraspecific gene order and gene structural variations between Mo17 and other maize genomes.</title>
        <authorList>
            <person name="Sun S."/>
            <person name="Zhou Y."/>
            <person name="Chen J."/>
            <person name="Shi J."/>
            <person name="Zhao H."/>
            <person name="Zhao H."/>
            <person name="Song W."/>
            <person name="Zhang M."/>
            <person name="Cui Y."/>
            <person name="Dong X."/>
            <person name="Liu H."/>
            <person name="Ma X."/>
            <person name="Jiao Y."/>
            <person name="Wang B."/>
            <person name="Wei X."/>
            <person name="Stein J.C."/>
            <person name="Glaubitz J.C."/>
            <person name="Lu F."/>
            <person name="Yu G."/>
            <person name="Liang C."/>
            <person name="Fengler K."/>
            <person name="Li B."/>
            <person name="Rafalski A."/>
            <person name="Schnable P.S."/>
            <person name="Ware D.H."/>
            <person name="Buckler E.S."/>
            <person name="Lai J."/>
        </authorList>
    </citation>
    <scope>NUCLEOTIDE SEQUENCE [LARGE SCALE GENOMIC DNA]</scope>
    <source>
        <tissue evidence="2">Seedling</tissue>
    </source>
</reference>
<comment type="caution">
    <text evidence="2">The sequence shown here is derived from an EMBL/GenBank/DDBJ whole genome shotgun (WGS) entry which is preliminary data.</text>
</comment>
<evidence type="ECO:0000313" key="2">
    <source>
        <dbReference type="EMBL" id="PWZ57011.1"/>
    </source>
</evidence>
<dbReference type="EMBL" id="NCVQ01000001">
    <property type="protein sequence ID" value="PWZ57011.1"/>
    <property type="molecule type" value="Genomic_DNA"/>
</dbReference>
<evidence type="ECO:0000256" key="1">
    <source>
        <dbReference type="SAM" id="MobiDB-lite"/>
    </source>
</evidence>
<proteinExistence type="predicted"/>
<organism evidence="2">
    <name type="scientific">Zea mays</name>
    <name type="common">Maize</name>
    <dbReference type="NCBI Taxonomy" id="4577"/>
    <lineage>
        <taxon>Eukaryota</taxon>
        <taxon>Viridiplantae</taxon>
        <taxon>Streptophyta</taxon>
        <taxon>Embryophyta</taxon>
        <taxon>Tracheophyta</taxon>
        <taxon>Spermatophyta</taxon>
        <taxon>Magnoliopsida</taxon>
        <taxon>Liliopsida</taxon>
        <taxon>Poales</taxon>
        <taxon>Poaceae</taxon>
        <taxon>PACMAD clade</taxon>
        <taxon>Panicoideae</taxon>
        <taxon>Andropogonodae</taxon>
        <taxon>Andropogoneae</taxon>
        <taxon>Tripsacinae</taxon>
        <taxon>Zea</taxon>
    </lineage>
</organism>
<protein>
    <submittedName>
        <fullName evidence="2">Uncharacterized protein</fullName>
    </submittedName>
</protein>
<sequence>MPPSRRSATSATTPRRGTKRRGWPLHELLFRVSRGVLHARRRRNTESGKPSYLVKKRKRPPLNSYLLRISWVLFFRGVE</sequence>
<name>A0A317YGM7_MAIZE</name>
<dbReference type="AlphaFoldDB" id="A0A317YGM7"/>
<accession>A0A317YGM7</accession>